<evidence type="ECO:0000256" key="3">
    <source>
        <dbReference type="ARBA" id="ARBA00022813"/>
    </source>
</evidence>
<organism evidence="10 11">
    <name type="scientific">Vibrio bivalvicida</name>
    <dbReference type="NCBI Taxonomy" id="1276888"/>
    <lineage>
        <taxon>Bacteria</taxon>
        <taxon>Pseudomonadati</taxon>
        <taxon>Pseudomonadota</taxon>
        <taxon>Gammaproteobacteria</taxon>
        <taxon>Vibrionales</taxon>
        <taxon>Vibrionaceae</taxon>
        <taxon>Vibrio</taxon>
        <taxon>Vibrio oreintalis group</taxon>
    </lineage>
</organism>
<dbReference type="GO" id="GO:0005829">
    <property type="term" value="C:cytosol"/>
    <property type="evidence" value="ECO:0007669"/>
    <property type="project" value="TreeGrafter"/>
</dbReference>
<evidence type="ECO:0000313" key="11">
    <source>
        <dbReference type="Proteomes" id="UP000078406"/>
    </source>
</evidence>
<evidence type="ECO:0000256" key="9">
    <source>
        <dbReference type="ARBA" id="ARBA00023317"/>
    </source>
</evidence>
<dbReference type="SUPFAM" id="SSF56276">
    <property type="entry name" value="S-adenosylmethionine decarboxylase"/>
    <property type="match status" value="1"/>
</dbReference>
<dbReference type="RefSeq" id="WP_054963410.1">
    <property type="nucleotide sequence ID" value="NZ_LLEI02000006.1"/>
</dbReference>
<evidence type="ECO:0000256" key="6">
    <source>
        <dbReference type="ARBA" id="ARBA00023145"/>
    </source>
</evidence>
<comment type="cofactor">
    <cofactor evidence="1">
        <name>pyruvate</name>
        <dbReference type="ChEBI" id="CHEBI:15361"/>
    </cofactor>
</comment>
<dbReference type="GO" id="GO:0004014">
    <property type="term" value="F:adenosylmethionine decarboxylase activity"/>
    <property type="evidence" value="ECO:0007669"/>
    <property type="project" value="InterPro"/>
</dbReference>
<reference evidence="10 11" key="1">
    <citation type="journal article" date="2016" name="Syst. Appl. Microbiol.">
        <title>Vibrio bivalvicida sp. nov., a novel larval pathogen for bivalve molluscs reared in a hatchery.</title>
        <authorList>
            <person name="Dubert J."/>
            <person name="Romalde J.L."/>
            <person name="Prado S."/>
            <person name="Barja J.L."/>
        </authorList>
    </citation>
    <scope>NUCLEOTIDE SEQUENCE [LARGE SCALE GENOMIC DNA]</scope>
    <source>
        <strain evidence="10 11">605</strain>
    </source>
</reference>
<dbReference type="GO" id="GO:0008295">
    <property type="term" value="P:spermidine biosynthetic process"/>
    <property type="evidence" value="ECO:0007669"/>
    <property type="project" value="UniProtKB-KW"/>
</dbReference>
<keyword evidence="4" id="KW-0745">Spermidine biosynthesis</keyword>
<keyword evidence="8" id="KW-0704">Schiff base</keyword>
<evidence type="ECO:0000256" key="1">
    <source>
        <dbReference type="ARBA" id="ARBA00001928"/>
    </source>
</evidence>
<dbReference type="Pfam" id="PF02675">
    <property type="entry name" value="AdoMet_dc"/>
    <property type="match status" value="1"/>
</dbReference>
<gene>
    <name evidence="10" type="ORF">APB76_00060</name>
</gene>
<keyword evidence="9" id="KW-0670">Pyruvate</keyword>
<dbReference type="NCBIfam" id="TIGR03330">
    <property type="entry name" value="SAM_DCase_Bsu"/>
    <property type="match status" value="1"/>
</dbReference>
<comment type="caution">
    <text evidence="10">The sequence shown here is derived from an EMBL/GenBank/DDBJ whole genome shotgun (WGS) entry which is preliminary data.</text>
</comment>
<evidence type="ECO:0000313" key="10">
    <source>
        <dbReference type="EMBL" id="OAJ96196.1"/>
    </source>
</evidence>
<proteinExistence type="predicted"/>
<name>A0A177Y6I1_9VIBR</name>
<dbReference type="Proteomes" id="UP000078406">
    <property type="component" value="Unassembled WGS sequence"/>
</dbReference>
<accession>A0A177Y6I1</accession>
<keyword evidence="5" id="KW-0620">Polyamine biosynthesis</keyword>
<dbReference type="PANTHER" id="PTHR33866:SF2">
    <property type="entry name" value="S-ADENOSYLMETHIONINE DECARBOXYLASE PROENZYME"/>
    <property type="match status" value="1"/>
</dbReference>
<keyword evidence="7" id="KW-0456">Lyase</keyword>
<evidence type="ECO:0000256" key="2">
    <source>
        <dbReference type="ARBA" id="ARBA00022793"/>
    </source>
</evidence>
<keyword evidence="3" id="KW-0068">Autocatalytic cleavage</keyword>
<evidence type="ECO:0000256" key="5">
    <source>
        <dbReference type="ARBA" id="ARBA00023115"/>
    </source>
</evidence>
<sequence>MTFNVNDSVHDFKGKHAFGELYGIESSKLNDTSYLENLLIEGIKSSGATLCSIQSKKFEPSGVTLLALLSESHASIHTYPEKGSMFVDAFTCGSCNPEEVIKTLEKGLSASHTNISSITRG</sequence>
<protein>
    <submittedName>
        <fullName evidence="10">Uncharacterized protein</fullName>
    </submittedName>
</protein>
<dbReference type="InterPro" id="IPR003826">
    <property type="entry name" value="AdoMetDC_fam_prok"/>
</dbReference>
<evidence type="ECO:0000256" key="7">
    <source>
        <dbReference type="ARBA" id="ARBA00023239"/>
    </source>
</evidence>
<dbReference type="Gene3D" id="3.60.90.10">
    <property type="entry name" value="S-adenosylmethionine decarboxylase"/>
    <property type="match status" value="1"/>
</dbReference>
<evidence type="ECO:0000256" key="4">
    <source>
        <dbReference type="ARBA" id="ARBA00023066"/>
    </source>
</evidence>
<keyword evidence="6" id="KW-0865">Zymogen</keyword>
<dbReference type="AlphaFoldDB" id="A0A177Y6I1"/>
<dbReference type="EMBL" id="LLEI02000006">
    <property type="protein sequence ID" value="OAJ96196.1"/>
    <property type="molecule type" value="Genomic_DNA"/>
</dbReference>
<dbReference type="InterPro" id="IPR016067">
    <property type="entry name" value="S-AdoMet_deCO2ase_core"/>
</dbReference>
<dbReference type="InterPro" id="IPR017716">
    <property type="entry name" value="S-AdoMet_deCOase_pro-enz"/>
</dbReference>
<keyword evidence="2" id="KW-0210">Decarboxylase</keyword>
<dbReference type="PANTHER" id="PTHR33866">
    <property type="entry name" value="S-ADENOSYLMETHIONINE DECARBOXYLASE PROENZYME"/>
    <property type="match status" value="1"/>
</dbReference>
<evidence type="ECO:0000256" key="8">
    <source>
        <dbReference type="ARBA" id="ARBA00023270"/>
    </source>
</evidence>